<reference evidence="1 2" key="1">
    <citation type="journal article" date="2013" name="PLoS Genet.">
        <title>Genomic mechanisms accounting for the adaptation to parasitism in nematode-trapping fungi.</title>
        <authorList>
            <person name="Meerupati T."/>
            <person name="Andersson K.M."/>
            <person name="Friman E."/>
            <person name="Kumar D."/>
            <person name="Tunlid A."/>
            <person name="Ahren D."/>
        </authorList>
    </citation>
    <scope>NUCLEOTIDE SEQUENCE [LARGE SCALE GENOMIC DNA]</scope>
    <source>
        <strain evidence="1 2">CBS 200.50</strain>
    </source>
</reference>
<dbReference type="OrthoDB" id="5272158at2759"/>
<dbReference type="HOGENOM" id="CLU_629988_0_0_1"/>
<gene>
    <name evidence="1" type="ORF">H072_3961</name>
</gene>
<comment type="caution">
    <text evidence="1">The sequence shown here is derived from an EMBL/GenBank/DDBJ whole genome shotgun (WGS) entry which is preliminary data.</text>
</comment>
<evidence type="ECO:0000313" key="2">
    <source>
        <dbReference type="Proteomes" id="UP000015100"/>
    </source>
</evidence>
<accession>S8BRT4</accession>
<reference evidence="2" key="2">
    <citation type="submission" date="2013-04" db="EMBL/GenBank/DDBJ databases">
        <title>Genomic mechanisms accounting for the adaptation to parasitism in nematode-trapping fungi.</title>
        <authorList>
            <person name="Ahren D.G."/>
        </authorList>
    </citation>
    <scope>NUCLEOTIDE SEQUENCE [LARGE SCALE GENOMIC DNA]</scope>
    <source>
        <strain evidence="2">CBS 200.50</strain>
    </source>
</reference>
<protein>
    <submittedName>
        <fullName evidence="1">Uncharacterized protein</fullName>
    </submittedName>
</protein>
<dbReference type="AlphaFoldDB" id="S8BRT4"/>
<evidence type="ECO:0000313" key="1">
    <source>
        <dbReference type="EMBL" id="EPS42198.1"/>
    </source>
</evidence>
<dbReference type="OMA" id="RICENTA"/>
<dbReference type="EMBL" id="AQGS01000129">
    <property type="protein sequence ID" value="EPS42198.1"/>
    <property type="molecule type" value="Genomic_DNA"/>
</dbReference>
<name>S8BRT4_DACHA</name>
<organism evidence="1 2">
    <name type="scientific">Dactylellina haptotyla (strain CBS 200.50)</name>
    <name type="common">Nematode-trapping fungus</name>
    <name type="synonym">Monacrosporium haptotylum</name>
    <dbReference type="NCBI Taxonomy" id="1284197"/>
    <lineage>
        <taxon>Eukaryota</taxon>
        <taxon>Fungi</taxon>
        <taxon>Dikarya</taxon>
        <taxon>Ascomycota</taxon>
        <taxon>Pezizomycotina</taxon>
        <taxon>Orbiliomycetes</taxon>
        <taxon>Orbiliales</taxon>
        <taxon>Orbiliaceae</taxon>
        <taxon>Dactylellina</taxon>
    </lineage>
</organism>
<sequence length="424" mass="47680">MKAIFSDTTPISLIRYSALLEHYAGPTAPTSSAVTKEDSVYIPTTNGWFKFTPDSLMPYRVVGDPLDDYFFYCPILETCTDDRDFTGIEDSLIPLPLDAIGVCTLPVVLPMDDRVTFIQQFLIVEDIYPLGGSATKDVDMVIDIDGFASGAYWPHPWGIVPVVERGKAKLHISKRGTIEMIAIGILNEYNKESKKGTIGAGVWFGRTSMFNHAMTVEVDFSDPQYAMLTTENDIVQMVALTFAFEKVAALFLEIGVVSTGISIAVPSQEVQQLVNGVANERVLPSRNGWAWLAVIEFLRKLKYKIETEFLDLQKWEQLGEVIEFAAKGVKKLSKDMVYEAADVWVWSTIAEKQGCQWFGNQKSTGRQLLRDLEALGRWNESKKSIHEVIEGDYKLRGWPIFMDIGKMRRRIDDAVPRLSENTAF</sequence>
<keyword evidence="2" id="KW-1185">Reference proteome</keyword>
<proteinExistence type="predicted"/>
<dbReference type="Proteomes" id="UP000015100">
    <property type="component" value="Unassembled WGS sequence"/>
</dbReference>